<dbReference type="AlphaFoldDB" id="N1RFP6"/>
<dbReference type="HOGENOM" id="CLU_1482031_0_0_1"/>
<reference evidence="2" key="2">
    <citation type="journal article" date="2014" name="PLoS ONE">
        <title>Genome and Transcriptome Analysis of the Fungal Pathogen Fusarium oxysporum f. sp. cubense Causing Banana Vascular Wilt Disease.</title>
        <authorList>
            <person name="Guo L."/>
            <person name="Han L."/>
            <person name="Yang L."/>
            <person name="Zeng H."/>
            <person name="Fan D."/>
            <person name="Zhu Y."/>
            <person name="Feng Y."/>
            <person name="Wang G."/>
            <person name="Peng C."/>
            <person name="Jiang X."/>
            <person name="Zhou D."/>
            <person name="Ni P."/>
            <person name="Liang C."/>
            <person name="Liu L."/>
            <person name="Wang J."/>
            <person name="Mao C."/>
            <person name="Fang X."/>
            <person name="Peng M."/>
            <person name="Huang J."/>
        </authorList>
    </citation>
    <scope>NUCLEOTIDE SEQUENCE [LARGE SCALE GENOMIC DNA]</scope>
    <source>
        <strain evidence="2">race 4</strain>
    </source>
</reference>
<protein>
    <submittedName>
        <fullName evidence="1">Uncharacterized protein</fullName>
    </submittedName>
</protein>
<name>N1RFP6_FUSC4</name>
<accession>N1RFP6</accession>
<keyword evidence="2" id="KW-1185">Reference proteome</keyword>
<evidence type="ECO:0000313" key="2">
    <source>
        <dbReference type="Proteomes" id="UP000016929"/>
    </source>
</evidence>
<evidence type="ECO:0000313" key="1">
    <source>
        <dbReference type="EMBL" id="EMT60970.1"/>
    </source>
</evidence>
<proteinExistence type="predicted"/>
<reference evidence="2" key="1">
    <citation type="submission" date="2012-09" db="EMBL/GenBank/DDBJ databases">
        <title>Genome sequencing and comparative transcriptomics of race 1 and race 4 of banana pathogen: Fusarium oxysporum f. sp. cubense.</title>
        <authorList>
            <person name="Fang X."/>
            <person name="Huang J."/>
        </authorList>
    </citation>
    <scope>NUCLEOTIDE SEQUENCE [LARGE SCALE GENOMIC DNA]</scope>
    <source>
        <strain evidence="2">race 4</strain>
    </source>
</reference>
<dbReference type="EMBL" id="KB726997">
    <property type="protein sequence ID" value="EMT60970.1"/>
    <property type="molecule type" value="Genomic_DNA"/>
</dbReference>
<gene>
    <name evidence="1" type="ORF">FOC4_g10012261</name>
</gene>
<dbReference type="Proteomes" id="UP000016929">
    <property type="component" value="Unassembled WGS sequence"/>
</dbReference>
<sequence>MRQRMANGVTKSFTGLSSQSVQGSIEPLSNSVIQRAETMASHHTQTTGRTEKIDQAGATVQNLREIKKVLAEIAATNREQLDAFQKERAEIEVEEYLELRLTNNGGDSPNMLFRSMIAIVALFTILRMRKKIETIIFSYELAQMLLSILFTHRYCRVAYLLHLPEMPHNEYNVLLYYSFRLL</sequence>
<organism evidence="1 2">
    <name type="scientific">Fusarium oxysporum f. sp. cubense (strain race 4)</name>
    <name type="common">Panama disease fungus</name>
    <dbReference type="NCBI Taxonomy" id="2502994"/>
    <lineage>
        <taxon>Eukaryota</taxon>
        <taxon>Fungi</taxon>
        <taxon>Dikarya</taxon>
        <taxon>Ascomycota</taxon>
        <taxon>Pezizomycotina</taxon>
        <taxon>Sordariomycetes</taxon>
        <taxon>Hypocreomycetidae</taxon>
        <taxon>Hypocreales</taxon>
        <taxon>Nectriaceae</taxon>
        <taxon>Fusarium</taxon>
        <taxon>Fusarium oxysporum species complex</taxon>
    </lineage>
</organism>